<evidence type="ECO:0000313" key="2">
    <source>
        <dbReference type="EMBL" id="MBL7625662.1"/>
    </source>
</evidence>
<dbReference type="InterPro" id="IPR011009">
    <property type="entry name" value="Kinase-like_dom_sf"/>
</dbReference>
<reference evidence="2" key="1">
    <citation type="submission" date="2020-12" db="EMBL/GenBank/DDBJ databases">
        <title>Genomic characterization of non-nitrogen-fixing Frankia strains.</title>
        <authorList>
            <person name="Carlos-Shanley C."/>
            <person name="Guerra T."/>
            <person name="Hahn D."/>
        </authorList>
    </citation>
    <scope>NUCLEOTIDE SEQUENCE</scope>
    <source>
        <strain evidence="2">CN6</strain>
    </source>
</reference>
<dbReference type="PANTHER" id="PTHR23020:SF41">
    <property type="entry name" value="AMINOGLYCOSIDE PHOSPHOTRANSFERASE DOMAIN-CONTAINING PROTEIN"/>
    <property type="match status" value="1"/>
</dbReference>
<dbReference type="RefSeq" id="WP_203007813.1">
    <property type="nucleotide sequence ID" value="NZ_JADWYU010000272.1"/>
</dbReference>
<dbReference type="SMART" id="SM00587">
    <property type="entry name" value="CHK"/>
    <property type="match status" value="1"/>
</dbReference>
<accession>A0A937R9L5</accession>
<keyword evidence="3" id="KW-1185">Reference proteome</keyword>
<dbReference type="PANTHER" id="PTHR23020">
    <property type="entry name" value="UNCHARACTERIZED NUCLEAR HORMONE RECEPTOR-RELATED"/>
    <property type="match status" value="1"/>
</dbReference>
<gene>
    <name evidence="2" type="ORF">I7412_00385</name>
</gene>
<name>A0A937R9L5_9ACTN</name>
<feature type="domain" description="CHK kinase-like" evidence="1">
    <location>
        <begin position="119"/>
        <end position="294"/>
    </location>
</feature>
<proteinExistence type="predicted"/>
<dbReference type="InterPro" id="IPR052961">
    <property type="entry name" value="Oxido-Kinase-like_Enzymes"/>
</dbReference>
<evidence type="ECO:0000259" key="1">
    <source>
        <dbReference type="SMART" id="SM00587"/>
    </source>
</evidence>
<dbReference type="Proteomes" id="UP000604475">
    <property type="component" value="Unassembled WGS sequence"/>
</dbReference>
<dbReference type="Pfam" id="PF01636">
    <property type="entry name" value="APH"/>
    <property type="match status" value="1"/>
</dbReference>
<sequence>MTESVPVPETLEEALDPAWLSLALSQRHPGIEVANVIVRSVDTRISTNARFTVECTGGVPDGLSPHLCVKGYFGEAGRPFAFLGGPEACFYATLAEPMGVRTLRSHYAGASPETGAGVFVTEDIITAGGDFLDALSPYSVDQAAQSLSEFARLHAFGWGLPKSVHEPWLAPRIDMYFGHRGEGTIQSNFDGPVGVDVAPEARDAGRLVRAQRLLAARQEGPGWTLIHGDAHVGNIFLAGDGQPSLVDWQLVQRNFWGIDVGYHIASTISTEDRERAERDLLRHYLSELSARGVDAPSWEEAWTAYRIGTVYGFFMWGITIIVKPEIVRVLLQRLSAAVAAHDGFAAVGV</sequence>
<dbReference type="AlphaFoldDB" id="A0A937R9L5"/>
<dbReference type="SUPFAM" id="SSF56112">
    <property type="entry name" value="Protein kinase-like (PK-like)"/>
    <property type="match status" value="1"/>
</dbReference>
<evidence type="ECO:0000313" key="3">
    <source>
        <dbReference type="Proteomes" id="UP000604475"/>
    </source>
</evidence>
<comment type="caution">
    <text evidence="2">The sequence shown here is derived from an EMBL/GenBank/DDBJ whole genome shotgun (WGS) entry which is preliminary data.</text>
</comment>
<dbReference type="InterPro" id="IPR015897">
    <property type="entry name" value="CHK_kinase-like"/>
</dbReference>
<protein>
    <submittedName>
        <fullName evidence="2">Phosphotransferase</fullName>
    </submittedName>
</protein>
<dbReference type="EMBL" id="JAEACQ010000017">
    <property type="protein sequence ID" value="MBL7625662.1"/>
    <property type="molecule type" value="Genomic_DNA"/>
</dbReference>
<dbReference type="Gene3D" id="3.90.1200.10">
    <property type="match status" value="1"/>
</dbReference>
<dbReference type="InterPro" id="IPR002575">
    <property type="entry name" value="Aminoglycoside_PTrfase"/>
</dbReference>
<organism evidence="2 3">
    <name type="scientific">Frankia nepalensis</name>
    <dbReference type="NCBI Taxonomy" id="1836974"/>
    <lineage>
        <taxon>Bacteria</taxon>
        <taxon>Bacillati</taxon>
        <taxon>Actinomycetota</taxon>
        <taxon>Actinomycetes</taxon>
        <taxon>Frankiales</taxon>
        <taxon>Frankiaceae</taxon>
        <taxon>Frankia</taxon>
    </lineage>
</organism>